<gene>
    <name evidence="1" type="ORF">SAMN04488559_1279</name>
</gene>
<sequence length="197" mass="22607">MKKSLFSGLLVVGVVFLTACHLMGVSKPDTSYEGYLQVKKGMSLKDVETLLGAEDEILSAKELQETTNQTEERRIYQDQEETDITYEIEFDKKEKVVRAFLKTSHPKNTFLIKQSEAFSLETLESLVTLKFDGDDEFSYCFIKPENSKKRTELIKQLGNGIPNTGIHNSISYYLEEASYVLHFDEDDRLAEVDQHHH</sequence>
<name>A0A1H9UD07_9LACT</name>
<dbReference type="EMBL" id="FOHA01000027">
    <property type="protein sequence ID" value="SES07229.1"/>
    <property type="molecule type" value="Genomic_DNA"/>
</dbReference>
<keyword evidence="2" id="KW-1185">Reference proteome</keyword>
<accession>A0A1H9UD07</accession>
<organism evidence="1 2">
    <name type="scientific">Isobaculum melis</name>
    <dbReference type="NCBI Taxonomy" id="142588"/>
    <lineage>
        <taxon>Bacteria</taxon>
        <taxon>Bacillati</taxon>
        <taxon>Bacillota</taxon>
        <taxon>Bacilli</taxon>
        <taxon>Lactobacillales</taxon>
        <taxon>Carnobacteriaceae</taxon>
        <taxon>Isobaculum</taxon>
    </lineage>
</organism>
<dbReference type="AlphaFoldDB" id="A0A1H9UD07"/>
<protein>
    <submittedName>
        <fullName evidence="1">Uncharacterized protein</fullName>
    </submittedName>
</protein>
<evidence type="ECO:0000313" key="1">
    <source>
        <dbReference type="EMBL" id="SES07229.1"/>
    </source>
</evidence>
<dbReference type="RefSeq" id="WP_092654070.1">
    <property type="nucleotide sequence ID" value="NZ_FOHA01000027.1"/>
</dbReference>
<reference evidence="1 2" key="1">
    <citation type="submission" date="2016-10" db="EMBL/GenBank/DDBJ databases">
        <authorList>
            <person name="de Groot N.N."/>
        </authorList>
    </citation>
    <scope>NUCLEOTIDE SEQUENCE [LARGE SCALE GENOMIC DNA]</scope>
    <source>
        <strain evidence="1 2">DSM 13760</strain>
    </source>
</reference>
<proteinExistence type="predicted"/>
<dbReference type="Proteomes" id="UP000198948">
    <property type="component" value="Unassembled WGS sequence"/>
</dbReference>
<evidence type="ECO:0000313" key="2">
    <source>
        <dbReference type="Proteomes" id="UP000198948"/>
    </source>
</evidence>
<dbReference type="PROSITE" id="PS51257">
    <property type="entry name" value="PROKAR_LIPOPROTEIN"/>
    <property type="match status" value="1"/>
</dbReference>